<keyword evidence="1" id="KW-1133">Transmembrane helix</keyword>
<protein>
    <submittedName>
        <fullName evidence="2">Uncharacterized protein</fullName>
    </submittedName>
</protein>
<dbReference type="OrthoDB" id="4824872at2"/>
<name>A0A4R6SIZ7_LABRH</name>
<reference evidence="2 3" key="1">
    <citation type="submission" date="2019-03" db="EMBL/GenBank/DDBJ databases">
        <title>Genomic Encyclopedia of Type Strains, Phase IV (KMG-IV): sequencing the most valuable type-strain genomes for metagenomic binning, comparative biology and taxonomic classification.</title>
        <authorList>
            <person name="Goeker M."/>
        </authorList>
    </citation>
    <scope>NUCLEOTIDE SEQUENCE [LARGE SCALE GENOMIC DNA]</scope>
    <source>
        <strain evidence="2 3">DSM 45361</strain>
    </source>
</reference>
<keyword evidence="3" id="KW-1185">Reference proteome</keyword>
<feature type="transmembrane region" description="Helical" evidence="1">
    <location>
        <begin position="418"/>
        <end position="450"/>
    </location>
</feature>
<dbReference type="Proteomes" id="UP000295444">
    <property type="component" value="Unassembled WGS sequence"/>
</dbReference>
<evidence type="ECO:0000313" key="2">
    <source>
        <dbReference type="EMBL" id="TDQ04276.1"/>
    </source>
</evidence>
<accession>A0A4R6SIZ7</accession>
<keyword evidence="1" id="KW-0472">Membrane</keyword>
<proteinExistence type="predicted"/>
<comment type="caution">
    <text evidence="2">The sequence shown here is derived from an EMBL/GenBank/DDBJ whole genome shotgun (WGS) entry which is preliminary data.</text>
</comment>
<gene>
    <name evidence="2" type="ORF">EV186_101219</name>
</gene>
<evidence type="ECO:0000313" key="3">
    <source>
        <dbReference type="Proteomes" id="UP000295444"/>
    </source>
</evidence>
<dbReference type="RefSeq" id="WP_133847206.1">
    <property type="nucleotide sequence ID" value="NZ_SNXZ01000001.1"/>
</dbReference>
<organism evidence="2 3">
    <name type="scientific">Labedaea rhizosphaerae</name>
    <dbReference type="NCBI Taxonomy" id="598644"/>
    <lineage>
        <taxon>Bacteria</taxon>
        <taxon>Bacillati</taxon>
        <taxon>Actinomycetota</taxon>
        <taxon>Actinomycetes</taxon>
        <taxon>Pseudonocardiales</taxon>
        <taxon>Pseudonocardiaceae</taxon>
        <taxon>Labedaea</taxon>
    </lineage>
</organism>
<sequence>MSDSLFRDRPLWGLSEYRQTKRIYELEDELASQQAVQRHTVNRLQSQMSKLTGSIEQRLNRLTQAFDAFVEMSDVRLQLAVYDVAAAVRLRAKQVIVGVASDQDVPDVDGYWLVPALRALNAWRAGRDAAPLLAEAATVDAQRATLFHALTSAQFGRGDAVTAEQLTTAFGALGEKVTLAQRALWTLAADGHYGVAGRQTVQRLLGPAVARLDENQREQQVTRWCKAVHPDAPARKLPNEHQGSGLGARLDAGDRLAVLRSWLTGMLADRPERTAEPDETARRALELLVDEGSPAEAPLLARERELRKIIENSGERAQTWDEPVGEPLAMLIADVEDEAHPERAAVAVHVSGPLVLAAAEQLAATAGESVPTELKVRGRRGAVVVTRSGPDMATVDKSVAGLAEYEVQRSGRKQQRNWALAAGVVFLALGFAGWGLALIAVIPLVAAGYFHVADRRARAGAVELEARTRTAVLADAEEQAQRFMAVRAELEKRRPSLADDVTAIKSLVG</sequence>
<evidence type="ECO:0000256" key="1">
    <source>
        <dbReference type="SAM" id="Phobius"/>
    </source>
</evidence>
<dbReference type="EMBL" id="SNXZ01000001">
    <property type="protein sequence ID" value="TDQ04276.1"/>
    <property type="molecule type" value="Genomic_DNA"/>
</dbReference>
<dbReference type="AlphaFoldDB" id="A0A4R6SIZ7"/>
<keyword evidence="1" id="KW-0812">Transmembrane</keyword>